<reference evidence="2" key="1">
    <citation type="journal article" date="2021" name="Mol. Plant Microbe Interact.">
        <title>Complete Genome Sequence of the Plant-Pathogenic Fungus Colletotrichum lupini.</title>
        <authorList>
            <person name="Baroncelli R."/>
            <person name="Pensec F."/>
            <person name="Da Lio D."/>
            <person name="Boufleur T."/>
            <person name="Vicente I."/>
            <person name="Sarrocco S."/>
            <person name="Picot A."/>
            <person name="Baraldi E."/>
            <person name="Sukno S."/>
            <person name="Thon M."/>
            <person name="Le Floch G."/>
        </authorList>
    </citation>
    <scope>NUCLEOTIDE SEQUENCE</scope>
    <source>
        <strain evidence="2">IMI 504893</strain>
    </source>
</reference>
<name>A0A9Q8STA2_9PEZI</name>
<organism evidence="2 3">
    <name type="scientific">Colletotrichum lupini</name>
    <dbReference type="NCBI Taxonomy" id="145971"/>
    <lineage>
        <taxon>Eukaryota</taxon>
        <taxon>Fungi</taxon>
        <taxon>Dikarya</taxon>
        <taxon>Ascomycota</taxon>
        <taxon>Pezizomycotina</taxon>
        <taxon>Sordariomycetes</taxon>
        <taxon>Hypocreomycetidae</taxon>
        <taxon>Glomerellales</taxon>
        <taxon>Glomerellaceae</taxon>
        <taxon>Colletotrichum</taxon>
        <taxon>Colletotrichum acutatum species complex</taxon>
    </lineage>
</organism>
<protein>
    <submittedName>
        <fullName evidence="2">Uncharacterized protein</fullName>
    </submittedName>
</protein>
<dbReference type="Proteomes" id="UP000830671">
    <property type="component" value="Chromosome 4"/>
</dbReference>
<evidence type="ECO:0000256" key="1">
    <source>
        <dbReference type="SAM" id="MobiDB-lite"/>
    </source>
</evidence>
<dbReference type="GeneID" id="73342529"/>
<sequence length="514" mass="54399">MANGGTRLEGRAGSTTQSGISHPGLASRPAYYRDAAAGPQSCFLSLTLSQVSLLVCTAVLSLSLLATDRNCGKTRLQKHGVCNFACLAPLVVPFFQPPTPKKEASHFQFPGSLLTLSSPPVLATSCTCLAQGGVGTHEAETVSLTPALSLACSPRVCCLTVPGLLIRLPMPAAANALLASRMEHNQEPGALLAQHCGSAVIDTFVSSPKTSSEKMMGDAFWLSSPSSFNVGLDSPQLAAAQVTLAALAPWWEQWQTIVLWSAGLLPIFSSLPARGSKQEQPAMTDVASLANHPPDSRFPPPINAQSMGRVNSELAQMFPPTAADSESFWQTNRVMNASASHPSLGKADGSPHQEHLHNRHLIFILLLPGKGPSEQYTTTNTSTRKELVTLPSSKSTHLDRPGKPLAAVLPCVVSLISNEPATSWLGACAIESRLVTTTSIQHKANPKVSNKRNVAIAAARKGCAPERQQAAPPRETPHSPCPALPNPGWFGLAAHACPLTLSPTFLSPNFDERK</sequence>
<evidence type="ECO:0000313" key="3">
    <source>
        <dbReference type="Proteomes" id="UP000830671"/>
    </source>
</evidence>
<keyword evidence="3" id="KW-1185">Reference proteome</keyword>
<dbReference type="AlphaFoldDB" id="A0A9Q8STA2"/>
<dbReference type="EMBL" id="CP019476">
    <property type="protein sequence ID" value="UQC83040.1"/>
    <property type="molecule type" value="Genomic_DNA"/>
</dbReference>
<proteinExistence type="predicted"/>
<feature type="region of interest" description="Disordered" evidence="1">
    <location>
        <begin position="463"/>
        <end position="482"/>
    </location>
</feature>
<gene>
    <name evidence="2" type="ORF">CLUP02_08530</name>
</gene>
<evidence type="ECO:0000313" key="2">
    <source>
        <dbReference type="EMBL" id="UQC83040.1"/>
    </source>
</evidence>
<feature type="region of interest" description="Disordered" evidence="1">
    <location>
        <begin position="1"/>
        <end position="22"/>
    </location>
</feature>
<dbReference type="RefSeq" id="XP_049144662.1">
    <property type="nucleotide sequence ID" value="XM_049287519.1"/>
</dbReference>
<dbReference type="KEGG" id="clup:CLUP02_08530"/>
<accession>A0A9Q8STA2</accession>